<dbReference type="Gene3D" id="2.60.120.620">
    <property type="entry name" value="q2cbj1_9rhob like domain"/>
    <property type="match status" value="1"/>
</dbReference>
<accession>A0A0K6IAT4</accession>
<dbReference type="SUPFAM" id="SSF51197">
    <property type="entry name" value="Clavaminate synthase-like"/>
    <property type="match status" value="1"/>
</dbReference>
<dbReference type="PANTHER" id="PTHR20883">
    <property type="entry name" value="PHYTANOYL-COA DIOXYGENASE DOMAIN CONTAINING 1"/>
    <property type="match status" value="1"/>
</dbReference>
<dbReference type="PANTHER" id="PTHR20883:SF46">
    <property type="entry name" value="PHYTANOYL-COA HYDROXYLASE"/>
    <property type="match status" value="1"/>
</dbReference>
<keyword evidence="1" id="KW-0223">Dioxygenase</keyword>
<proteinExistence type="predicted"/>
<dbReference type="OrthoDB" id="9791262at2"/>
<dbReference type="STRING" id="339866.GCA_001418255_02785"/>
<name>A0A0K6IAT4_9BURK</name>
<dbReference type="GO" id="GO:0016706">
    <property type="term" value="F:2-oxoglutarate-dependent dioxygenase activity"/>
    <property type="evidence" value="ECO:0007669"/>
    <property type="project" value="UniProtKB-ARBA"/>
</dbReference>
<dbReference type="InterPro" id="IPR008775">
    <property type="entry name" value="Phytyl_CoA_dOase-like"/>
</dbReference>
<keyword evidence="2" id="KW-1185">Reference proteome</keyword>
<organism evidence="1 2">
    <name type="scientific">Thiomonas bhubaneswarensis</name>
    <dbReference type="NCBI Taxonomy" id="339866"/>
    <lineage>
        <taxon>Bacteria</taxon>
        <taxon>Pseudomonadati</taxon>
        <taxon>Pseudomonadota</taxon>
        <taxon>Betaproteobacteria</taxon>
        <taxon>Burkholderiales</taxon>
        <taxon>Thiomonas</taxon>
    </lineage>
</organism>
<sequence length="269" mass="30253">MDMTESASPLPTPQDRETWSRQGYLPVEGLFSREELAQAAQLLDGLLAAKAASGSDDWTLQQNGQTVSEEIIFTADREPRLKHSEIFRKCEAYAAALLGMPVEYAFDHVIRKTAGIGQGTRWHQDVYYESDEVYRYKQRVHFWIPMADVPLMGGAMRYIPASHGGRLYEHRKLQGANDSHYVMATGFDEAAAVDVPITAGGAILHHPYLLHASGPNTSPQVRTAWILHFARPRTFSQNLWYQTIQMRNGWRRVKGELKGRLKSLTPAAG</sequence>
<dbReference type="GO" id="GO:0005506">
    <property type="term" value="F:iron ion binding"/>
    <property type="evidence" value="ECO:0007669"/>
    <property type="project" value="UniProtKB-ARBA"/>
</dbReference>
<protein>
    <submittedName>
        <fullName evidence="1">Phytanoyl-CoA dioxygenase (PhyH)</fullName>
    </submittedName>
</protein>
<dbReference type="EMBL" id="CYHF01000011">
    <property type="protein sequence ID" value="CUB00128.1"/>
    <property type="molecule type" value="Genomic_DNA"/>
</dbReference>
<dbReference type="AlphaFoldDB" id="A0A0K6IAT4"/>
<evidence type="ECO:0000313" key="2">
    <source>
        <dbReference type="Proteomes" id="UP000183649"/>
    </source>
</evidence>
<evidence type="ECO:0000313" key="1">
    <source>
        <dbReference type="EMBL" id="CUB00128.1"/>
    </source>
</evidence>
<keyword evidence="1" id="KW-0560">Oxidoreductase</keyword>
<dbReference type="Proteomes" id="UP000183649">
    <property type="component" value="Unassembled WGS sequence"/>
</dbReference>
<reference evidence="2" key="1">
    <citation type="submission" date="2015-08" db="EMBL/GenBank/DDBJ databases">
        <authorList>
            <person name="Varghese N."/>
        </authorList>
    </citation>
    <scope>NUCLEOTIDE SEQUENCE [LARGE SCALE GENOMIC DNA]</scope>
    <source>
        <strain evidence="2">DSM 18181</strain>
    </source>
</reference>
<gene>
    <name evidence="1" type="ORF">Ga0061069_11163</name>
</gene>
<dbReference type="Pfam" id="PF05721">
    <property type="entry name" value="PhyH"/>
    <property type="match status" value="1"/>
</dbReference>